<name>W7IZV4_9PSEU</name>
<keyword evidence="2" id="KW-1185">Reference proteome</keyword>
<evidence type="ECO:0000313" key="2">
    <source>
        <dbReference type="Proteomes" id="UP000019277"/>
    </source>
</evidence>
<accession>W7IZV4</accession>
<evidence type="ECO:0000313" key="1">
    <source>
        <dbReference type="EMBL" id="EWC62222.1"/>
    </source>
</evidence>
<protein>
    <submittedName>
        <fullName evidence="1">Uncharacterized protein</fullName>
    </submittedName>
</protein>
<proteinExistence type="predicted"/>
<dbReference type="EMBL" id="AYXG01000084">
    <property type="protein sequence ID" value="EWC62222.1"/>
    <property type="molecule type" value="Genomic_DNA"/>
</dbReference>
<dbReference type="RefSeq" id="WP_035281801.1">
    <property type="nucleotide sequence ID" value="NZ_AYXG01000084.1"/>
</dbReference>
<gene>
    <name evidence="1" type="ORF">UO65_2471</name>
</gene>
<dbReference type="Proteomes" id="UP000019277">
    <property type="component" value="Unassembled WGS sequence"/>
</dbReference>
<sequence length="94" mass="10749">MRVYQPWAAPVRAVAYDDPSLLWEMRRWVAALRAEGKVRAEFSVEWREDVAVGVLRDGGLIGEVRPSDFLVFGRNGLSVLTAAQFWRDHREMGC</sequence>
<comment type="caution">
    <text evidence="1">The sequence shown here is derived from an EMBL/GenBank/DDBJ whole genome shotgun (WGS) entry which is preliminary data.</text>
</comment>
<reference evidence="1 2" key="1">
    <citation type="journal article" date="2014" name="Genome Announc.">
        <title>Draft Genome Sequence of the Antitrypanosomally Active Sponge-Associated Bacterium Actinokineospora sp. Strain EG49.</title>
        <authorList>
            <person name="Harjes J."/>
            <person name="Ryu T."/>
            <person name="Abdelmohsen U.R."/>
            <person name="Moitinho-Silva L."/>
            <person name="Horn H."/>
            <person name="Ravasi T."/>
            <person name="Hentschel U."/>
        </authorList>
    </citation>
    <scope>NUCLEOTIDE SEQUENCE [LARGE SCALE GENOMIC DNA]</scope>
    <source>
        <strain evidence="1 2">EG49</strain>
    </source>
</reference>
<accession>A0A8E3BEJ1</accession>
<dbReference type="OrthoDB" id="3694130at2"/>
<dbReference type="AlphaFoldDB" id="W7IZV4"/>
<organism evidence="1 2">
    <name type="scientific">Actinokineospora spheciospongiae</name>
    <dbReference type="NCBI Taxonomy" id="909613"/>
    <lineage>
        <taxon>Bacteria</taxon>
        <taxon>Bacillati</taxon>
        <taxon>Actinomycetota</taxon>
        <taxon>Actinomycetes</taxon>
        <taxon>Pseudonocardiales</taxon>
        <taxon>Pseudonocardiaceae</taxon>
        <taxon>Actinokineospora</taxon>
    </lineage>
</organism>